<protein>
    <recommendedName>
        <fullName evidence="6">C3H1-type domain-containing protein</fullName>
    </recommendedName>
</protein>
<evidence type="ECO:0000256" key="2">
    <source>
        <dbReference type="ARBA" id="ARBA00022737"/>
    </source>
</evidence>
<evidence type="ECO:0000256" key="5">
    <source>
        <dbReference type="PROSITE-ProRule" id="PRU00723"/>
    </source>
</evidence>
<evidence type="ECO:0000256" key="3">
    <source>
        <dbReference type="ARBA" id="ARBA00022771"/>
    </source>
</evidence>
<name>B9RV23_RICCO</name>
<dbReference type="Proteomes" id="UP000008311">
    <property type="component" value="Unassembled WGS sequence"/>
</dbReference>
<dbReference type="InParanoid" id="B9RV23"/>
<evidence type="ECO:0000313" key="7">
    <source>
        <dbReference type="EMBL" id="EEF44756.1"/>
    </source>
</evidence>
<dbReference type="eggNOG" id="KOG1677">
    <property type="taxonomic scope" value="Eukaryota"/>
</dbReference>
<organism evidence="7 8">
    <name type="scientific">Ricinus communis</name>
    <name type="common">Castor bean</name>
    <dbReference type="NCBI Taxonomy" id="3988"/>
    <lineage>
        <taxon>Eukaryota</taxon>
        <taxon>Viridiplantae</taxon>
        <taxon>Streptophyta</taxon>
        <taxon>Embryophyta</taxon>
        <taxon>Tracheophyta</taxon>
        <taxon>Spermatophyta</taxon>
        <taxon>Magnoliopsida</taxon>
        <taxon>eudicotyledons</taxon>
        <taxon>Gunneridae</taxon>
        <taxon>Pentapetalae</taxon>
        <taxon>rosids</taxon>
        <taxon>fabids</taxon>
        <taxon>Malpighiales</taxon>
        <taxon>Euphorbiaceae</taxon>
        <taxon>Acalyphoideae</taxon>
        <taxon>Acalypheae</taxon>
        <taxon>Ricinus</taxon>
    </lineage>
</organism>
<feature type="zinc finger region" description="C3H1-type" evidence="5">
    <location>
        <begin position="138"/>
        <end position="166"/>
    </location>
</feature>
<evidence type="ECO:0000256" key="4">
    <source>
        <dbReference type="ARBA" id="ARBA00022833"/>
    </source>
</evidence>
<dbReference type="Gene3D" id="4.10.1000.10">
    <property type="entry name" value="Zinc finger, CCCH-type"/>
    <property type="match status" value="3"/>
</dbReference>
<evidence type="ECO:0000256" key="1">
    <source>
        <dbReference type="ARBA" id="ARBA00022723"/>
    </source>
</evidence>
<feature type="zinc finger region" description="C3H1-type" evidence="5">
    <location>
        <begin position="71"/>
        <end position="99"/>
    </location>
</feature>
<gene>
    <name evidence="7" type="ORF">RCOM_0898180</name>
</gene>
<feature type="domain" description="C3H1-type" evidence="6">
    <location>
        <begin position="12"/>
        <end position="39"/>
    </location>
</feature>
<accession>B9RV23</accession>
<keyword evidence="2" id="KW-0677">Repeat</keyword>
<dbReference type="EMBL" id="EQ973818">
    <property type="protein sequence ID" value="EEF44756.1"/>
    <property type="molecule type" value="Genomic_DNA"/>
</dbReference>
<dbReference type="SMART" id="SM00356">
    <property type="entry name" value="ZnF_C3H1"/>
    <property type="match status" value="3"/>
</dbReference>
<keyword evidence="3 5" id="KW-0863">Zinc-finger</keyword>
<dbReference type="InterPro" id="IPR000571">
    <property type="entry name" value="Znf_CCCH"/>
</dbReference>
<dbReference type="GO" id="GO:0003729">
    <property type="term" value="F:mRNA binding"/>
    <property type="evidence" value="ECO:0007669"/>
    <property type="project" value="InterPro"/>
</dbReference>
<feature type="domain" description="C3H1-type" evidence="6">
    <location>
        <begin position="71"/>
        <end position="99"/>
    </location>
</feature>
<dbReference type="PROSITE" id="PS50103">
    <property type="entry name" value="ZF_C3H1"/>
    <property type="match status" value="3"/>
</dbReference>
<dbReference type="PANTHER" id="PTHR12547:SF165">
    <property type="entry name" value="C3H1-TYPE DOMAIN-CONTAINING PROTEIN"/>
    <property type="match status" value="1"/>
</dbReference>
<dbReference type="AlphaFoldDB" id="B9RV23"/>
<keyword evidence="1 5" id="KW-0479">Metal-binding</keyword>
<keyword evidence="8" id="KW-1185">Reference proteome</keyword>
<feature type="zinc finger region" description="C3H1-type" evidence="5">
    <location>
        <begin position="12"/>
        <end position="39"/>
    </location>
</feature>
<evidence type="ECO:0000259" key="6">
    <source>
        <dbReference type="PROSITE" id="PS50103"/>
    </source>
</evidence>
<dbReference type="PANTHER" id="PTHR12547">
    <property type="entry name" value="CCCH ZINC FINGER/TIS11-RELATED"/>
    <property type="match status" value="1"/>
</dbReference>
<dbReference type="InterPro" id="IPR036855">
    <property type="entry name" value="Znf_CCCH_sf"/>
</dbReference>
<evidence type="ECO:0000313" key="8">
    <source>
        <dbReference type="Proteomes" id="UP000008311"/>
    </source>
</evidence>
<sequence>MPVAIDNVMNGNFKTQLCSKFRFGHCRYGNKCFFAHGNHEVRHCLPNLQLQRPIVIENGLGRVWNGVNRMANLSNVCKMFYFRQECTYGDKCKFLHGVPDNSMKRGSGYCRENSSISIKSRGISGDNRSGFASLKPVIKKYRLCNKWKMTGSCPYGKMCCFAHGFAGPLAERTVSEADSVGEWND</sequence>
<dbReference type="Pfam" id="PF00642">
    <property type="entry name" value="zf-CCCH"/>
    <property type="match status" value="2"/>
</dbReference>
<dbReference type="SUPFAM" id="SSF90229">
    <property type="entry name" value="CCCH zinc finger"/>
    <property type="match status" value="3"/>
</dbReference>
<dbReference type="STRING" id="3988.B9RV23"/>
<reference evidence="8" key="1">
    <citation type="journal article" date="2010" name="Nat. Biotechnol.">
        <title>Draft genome sequence of the oilseed species Ricinus communis.</title>
        <authorList>
            <person name="Chan A.P."/>
            <person name="Crabtree J."/>
            <person name="Zhao Q."/>
            <person name="Lorenzi H."/>
            <person name="Orvis J."/>
            <person name="Puiu D."/>
            <person name="Melake-Berhan A."/>
            <person name="Jones K.M."/>
            <person name="Redman J."/>
            <person name="Chen G."/>
            <person name="Cahoon E.B."/>
            <person name="Gedil M."/>
            <person name="Stanke M."/>
            <person name="Haas B.J."/>
            <person name="Wortman J.R."/>
            <person name="Fraser-Liggett C.M."/>
            <person name="Ravel J."/>
            <person name="Rabinowicz P.D."/>
        </authorList>
    </citation>
    <scope>NUCLEOTIDE SEQUENCE [LARGE SCALE GENOMIC DNA]</scope>
    <source>
        <strain evidence="8">cv. Hale</strain>
    </source>
</reference>
<keyword evidence="4 5" id="KW-0862">Zinc</keyword>
<proteinExistence type="predicted"/>
<feature type="domain" description="C3H1-type" evidence="6">
    <location>
        <begin position="138"/>
        <end position="166"/>
    </location>
</feature>
<dbReference type="GO" id="GO:0008270">
    <property type="term" value="F:zinc ion binding"/>
    <property type="evidence" value="ECO:0007669"/>
    <property type="project" value="UniProtKB-KW"/>
</dbReference>
<dbReference type="InterPro" id="IPR045877">
    <property type="entry name" value="ZFP36-like"/>
</dbReference>